<dbReference type="EMBL" id="JACHIU010000001">
    <property type="protein sequence ID" value="MBB6476279.1"/>
    <property type="molecule type" value="Genomic_DNA"/>
</dbReference>
<gene>
    <name evidence="2" type="ORF">BJ992_005710</name>
</gene>
<name>A0A7X0IJC0_9ACTN</name>
<protein>
    <recommendedName>
        <fullName evidence="4">Lipid droplet-associated protein</fullName>
    </recommendedName>
</protein>
<feature type="compositionally biased region" description="Low complexity" evidence="1">
    <location>
        <begin position="114"/>
        <end position="149"/>
    </location>
</feature>
<evidence type="ECO:0000313" key="3">
    <source>
        <dbReference type="Proteomes" id="UP000555564"/>
    </source>
</evidence>
<comment type="caution">
    <text evidence="2">The sequence shown here is derived from an EMBL/GenBank/DDBJ whole genome shotgun (WGS) entry which is preliminary data.</text>
</comment>
<feature type="compositionally biased region" description="Pro residues" evidence="1">
    <location>
        <begin position="100"/>
        <end position="113"/>
    </location>
</feature>
<evidence type="ECO:0008006" key="4">
    <source>
        <dbReference type="Google" id="ProtNLM"/>
    </source>
</evidence>
<dbReference type="Proteomes" id="UP000555564">
    <property type="component" value="Unassembled WGS sequence"/>
</dbReference>
<feature type="region of interest" description="Disordered" evidence="1">
    <location>
        <begin position="60"/>
        <end position="219"/>
    </location>
</feature>
<organism evidence="2 3">
    <name type="scientific">Sphaerisporangium rubeum</name>
    <dbReference type="NCBI Taxonomy" id="321317"/>
    <lineage>
        <taxon>Bacteria</taxon>
        <taxon>Bacillati</taxon>
        <taxon>Actinomycetota</taxon>
        <taxon>Actinomycetes</taxon>
        <taxon>Streptosporangiales</taxon>
        <taxon>Streptosporangiaceae</taxon>
        <taxon>Sphaerisporangium</taxon>
    </lineage>
</organism>
<evidence type="ECO:0000313" key="2">
    <source>
        <dbReference type="EMBL" id="MBB6476279.1"/>
    </source>
</evidence>
<keyword evidence="3" id="KW-1185">Reference proteome</keyword>
<feature type="compositionally biased region" description="Low complexity" evidence="1">
    <location>
        <begin position="160"/>
        <end position="183"/>
    </location>
</feature>
<dbReference type="AlphaFoldDB" id="A0A7X0IJC0"/>
<proteinExistence type="predicted"/>
<sequence>MSLTDIVRTVAKNVRQTVSDPGELKEKAKDLPLNVLQTAVAGVGQALMLSDRVRTRLRNLVTGREPEEDKPAAEHETWATATEEPSAKPARREPVIFAPRPSPAQPDPSPTTPDPSTSATPAAGAPTTPVETAASVTPVEATAPATPAEDITPAVPTPAKPAETVAAAPAEPAAGPPATAAEPVSKDATAAAPLSTDAVATTPSTDAAPTTTLPEPLPGYAGLTLASLRARLRGKTVEQVRDLLAYEQATTARPEVVQMFTKRLAKMESGE</sequence>
<accession>A0A7X0IJC0</accession>
<dbReference type="RefSeq" id="WP_184986213.1">
    <property type="nucleotide sequence ID" value="NZ_BAAALO010000026.1"/>
</dbReference>
<evidence type="ECO:0000256" key="1">
    <source>
        <dbReference type="SAM" id="MobiDB-lite"/>
    </source>
</evidence>
<feature type="compositionally biased region" description="Basic and acidic residues" evidence="1">
    <location>
        <begin position="64"/>
        <end position="77"/>
    </location>
</feature>
<feature type="compositionally biased region" description="Low complexity" evidence="1">
    <location>
        <begin position="195"/>
        <end position="214"/>
    </location>
</feature>
<reference evidence="2 3" key="1">
    <citation type="submission" date="2020-08" db="EMBL/GenBank/DDBJ databases">
        <title>Sequencing the genomes of 1000 actinobacteria strains.</title>
        <authorList>
            <person name="Klenk H.-P."/>
        </authorList>
    </citation>
    <scope>NUCLEOTIDE SEQUENCE [LARGE SCALE GENOMIC DNA]</scope>
    <source>
        <strain evidence="2 3">DSM 44936</strain>
    </source>
</reference>